<dbReference type="PANTHER" id="PTHR23063:SF52">
    <property type="entry name" value="LYSOPHOSPHATIDYLCHOLINE ACYLTRANSFERASE"/>
    <property type="match status" value="1"/>
</dbReference>
<dbReference type="GO" id="GO:0042171">
    <property type="term" value="F:lysophosphatidic acid acyltransferase activity"/>
    <property type="evidence" value="ECO:0007669"/>
    <property type="project" value="TreeGrafter"/>
</dbReference>
<dbReference type="GO" id="GO:0008374">
    <property type="term" value="F:O-acyltransferase activity"/>
    <property type="evidence" value="ECO:0007669"/>
    <property type="project" value="InterPro"/>
</dbReference>
<evidence type="ECO:0000256" key="6">
    <source>
        <dbReference type="ARBA" id="ARBA00022692"/>
    </source>
</evidence>
<sequence length="359" mass="40003">MPQQSPVTQRHGSSFATGTMGEGGDLEESTINNGGVASSSRTPQDKVTPFSYYFKPTLQDYVLMGLMVPLFPFRLLLAVICLLVAWAAGKIALMGLSPEIVNAAPFTGWRLFCRHLIMWCSRALFFAASIQKIEFVGEAADSVGRFEDSSVAPIMISAPHFSYLDAFISGTVDITPVIKASAGKAPVFGRFLTALQPIFVNREKAESRQSTKEAIIRRCDTEKGVWPPVLIFPEGTTGNGKCLFKFKPGAFYPGQPIQLTSIEYISWMSAWNPIVMAWDSCIPVWQSMIYIFLQPHVTARIHILPVYYPTDEENKNPALFASNVQQVLADYLGIPATEHTYENARDYLRSLIQRKRKRS</sequence>
<evidence type="ECO:0000259" key="16">
    <source>
        <dbReference type="SMART" id="SM00563"/>
    </source>
</evidence>
<dbReference type="OrthoDB" id="272512at2759"/>
<comment type="caution">
    <text evidence="17">The sequence shown here is derived from an EMBL/GenBank/DDBJ whole genome shotgun (WGS) entry which is preliminary data.</text>
</comment>
<dbReference type="SUPFAM" id="SSF69593">
    <property type="entry name" value="Glycerol-3-phosphate (1)-acyltransferase"/>
    <property type="match status" value="1"/>
</dbReference>
<evidence type="ECO:0000256" key="11">
    <source>
        <dbReference type="ARBA" id="ARBA00023264"/>
    </source>
</evidence>
<evidence type="ECO:0000256" key="9">
    <source>
        <dbReference type="ARBA" id="ARBA00023136"/>
    </source>
</evidence>
<proteinExistence type="inferred from homology"/>
<dbReference type="Pfam" id="PF01553">
    <property type="entry name" value="Acyltransferase"/>
    <property type="match status" value="1"/>
</dbReference>
<evidence type="ECO:0000256" key="5">
    <source>
        <dbReference type="ARBA" id="ARBA00022679"/>
    </source>
</evidence>
<accession>A0A1W0WDA9</accession>
<evidence type="ECO:0000256" key="10">
    <source>
        <dbReference type="ARBA" id="ARBA00023209"/>
    </source>
</evidence>
<dbReference type="Proteomes" id="UP000192578">
    <property type="component" value="Unassembled WGS sequence"/>
</dbReference>
<evidence type="ECO:0000256" key="13">
    <source>
        <dbReference type="ARBA" id="ARBA00025707"/>
    </source>
</evidence>
<dbReference type="AlphaFoldDB" id="A0A1W0WDA9"/>
<keyword evidence="18" id="KW-1185">Reference proteome</keyword>
<keyword evidence="7 15" id="KW-1133">Transmembrane helix</keyword>
<comment type="pathway">
    <text evidence="2">Lipid metabolism.</text>
</comment>
<keyword evidence="9 15" id="KW-0472">Membrane</keyword>
<comment type="similarity">
    <text evidence="3">Belongs to the 1-acyl-sn-glycerol-3-phosphate acyltransferase family.</text>
</comment>
<keyword evidence="10" id="KW-0594">Phospholipid biosynthesis</keyword>
<dbReference type="InterPro" id="IPR002123">
    <property type="entry name" value="Plipid/glycerol_acylTrfase"/>
</dbReference>
<dbReference type="GO" id="GO:0008654">
    <property type="term" value="P:phospholipid biosynthetic process"/>
    <property type="evidence" value="ECO:0007669"/>
    <property type="project" value="UniProtKB-KW"/>
</dbReference>
<feature type="transmembrane region" description="Helical" evidence="15">
    <location>
        <begin position="61"/>
        <end position="88"/>
    </location>
</feature>
<dbReference type="EMBL" id="MTYJ01000128">
    <property type="protein sequence ID" value="OQV13194.1"/>
    <property type="molecule type" value="Genomic_DNA"/>
</dbReference>
<reference evidence="18" key="1">
    <citation type="submission" date="2017-01" db="EMBL/GenBank/DDBJ databases">
        <title>Comparative genomics of anhydrobiosis in the tardigrade Hypsibius dujardini.</title>
        <authorList>
            <person name="Yoshida Y."/>
            <person name="Koutsovoulos G."/>
            <person name="Laetsch D."/>
            <person name="Stevens L."/>
            <person name="Kumar S."/>
            <person name="Horikawa D."/>
            <person name="Ishino K."/>
            <person name="Komine S."/>
            <person name="Tomita M."/>
            <person name="Blaxter M."/>
            <person name="Arakawa K."/>
        </authorList>
    </citation>
    <scope>NUCLEOTIDE SEQUENCE [LARGE SCALE GENOMIC DNA]</scope>
    <source>
        <strain evidence="18">Z151</strain>
    </source>
</reference>
<keyword evidence="12 17" id="KW-0012">Acyltransferase</keyword>
<evidence type="ECO:0000256" key="1">
    <source>
        <dbReference type="ARBA" id="ARBA00004370"/>
    </source>
</evidence>
<evidence type="ECO:0000256" key="8">
    <source>
        <dbReference type="ARBA" id="ARBA00023098"/>
    </source>
</evidence>
<dbReference type="GO" id="GO:0005783">
    <property type="term" value="C:endoplasmic reticulum"/>
    <property type="evidence" value="ECO:0007669"/>
    <property type="project" value="TreeGrafter"/>
</dbReference>
<dbReference type="CDD" id="cd07991">
    <property type="entry name" value="LPLAT_LPCAT1-like"/>
    <property type="match status" value="1"/>
</dbReference>
<evidence type="ECO:0000256" key="12">
    <source>
        <dbReference type="ARBA" id="ARBA00023315"/>
    </source>
</evidence>
<evidence type="ECO:0000256" key="14">
    <source>
        <dbReference type="SAM" id="MobiDB-lite"/>
    </source>
</evidence>
<keyword evidence="6 15" id="KW-0812">Transmembrane</keyword>
<keyword evidence="5" id="KW-0808">Transferase</keyword>
<evidence type="ECO:0000256" key="4">
    <source>
        <dbReference type="ARBA" id="ARBA00022516"/>
    </source>
</evidence>
<dbReference type="InterPro" id="IPR045252">
    <property type="entry name" value="LPCAT1-like"/>
</dbReference>
<dbReference type="SMART" id="SM00563">
    <property type="entry name" value="PlsC"/>
    <property type="match status" value="1"/>
</dbReference>
<evidence type="ECO:0000256" key="7">
    <source>
        <dbReference type="ARBA" id="ARBA00022989"/>
    </source>
</evidence>
<evidence type="ECO:0000256" key="15">
    <source>
        <dbReference type="SAM" id="Phobius"/>
    </source>
</evidence>
<dbReference type="PANTHER" id="PTHR23063">
    <property type="entry name" value="PHOSPHOLIPID ACYLTRANSFERASE"/>
    <property type="match status" value="1"/>
</dbReference>
<evidence type="ECO:0000313" key="17">
    <source>
        <dbReference type="EMBL" id="OQV13194.1"/>
    </source>
</evidence>
<feature type="compositionally biased region" description="Polar residues" evidence="14">
    <location>
        <begin position="29"/>
        <end position="42"/>
    </location>
</feature>
<comment type="pathway">
    <text evidence="13">Phospholipid metabolism.</text>
</comment>
<feature type="domain" description="Phospholipid/glycerol acyltransferase" evidence="16">
    <location>
        <begin position="154"/>
        <end position="265"/>
    </location>
</feature>
<dbReference type="GO" id="GO:0016020">
    <property type="term" value="C:membrane"/>
    <property type="evidence" value="ECO:0007669"/>
    <property type="project" value="UniProtKB-SubCell"/>
</dbReference>
<evidence type="ECO:0000313" key="18">
    <source>
        <dbReference type="Proteomes" id="UP000192578"/>
    </source>
</evidence>
<evidence type="ECO:0000256" key="2">
    <source>
        <dbReference type="ARBA" id="ARBA00005189"/>
    </source>
</evidence>
<gene>
    <name evidence="17" type="ORF">BV898_12518</name>
</gene>
<comment type="subcellular location">
    <subcellularLocation>
        <location evidence="1">Membrane</location>
    </subcellularLocation>
</comment>
<evidence type="ECO:0000256" key="3">
    <source>
        <dbReference type="ARBA" id="ARBA00008655"/>
    </source>
</evidence>
<feature type="compositionally biased region" description="Polar residues" evidence="14">
    <location>
        <begin position="1"/>
        <end position="17"/>
    </location>
</feature>
<keyword evidence="8" id="KW-0443">Lipid metabolism</keyword>
<organism evidence="17 18">
    <name type="scientific">Hypsibius exemplaris</name>
    <name type="common">Freshwater tardigrade</name>
    <dbReference type="NCBI Taxonomy" id="2072580"/>
    <lineage>
        <taxon>Eukaryota</taxon>
        <taxon>Metazoa</taxon>
        <taxon>Ecdysozoa</taxon>
        <taxon>Tardigrada</taxon>
        <taxon>Eutardigrada</taxon>
        <taxon>Parachela</taxon>
        <taxon>Hypsibioidea</taxon>
        <taxon>Hypsibiidae</taxon>
        <taxon>Hypsibius</taxon>
    </lineage>
</organism>
<keyword evidence="4" id="KW-0444">Lipid biosynthesis</keyword>
<protein>
    <submittedName>
        <fullName evidence="17">Lysophosphatidylcholine acyltransferase 1</fullName>
    </submittedName>
</protein>
<keyword evidence="11" id="KW-1208">Phospholipid metabolism</keyword>
<name>A0A1W0WDA9_HYPEX</name>
<feature type="region of interest" description="Disordered" evidence="14">
    <location>
        <begin position="1"/>
        <end position="43"/>
    </location>
</feature>